<dbReference type="InterPro" id="IPR029056">
    <property type="entry name" value="Ribokinase-like"/>
</dbReference>
<dbReference type="CDD" id="cd01166">
    <property type="entry name" value="KdgK"/>
    <property type="match status" value="1"/>
</dbReference>
<dbReference type="InterPro" id="IPR052700">
    <property type="entry name" value="Carb_kinase_PfkB-like"/>
</dbReference>
<dbReference type="GO" id="GO:0008673">
    <property type="term" value="F:2-dehydro-3-deoxygluconokinase activity"/>
    <property type="evidence" value="ECO:0007669"/>
    <property type="project" value="UniProtKB-EC"/>
</dbReference>
<dbReference type="Gene3D" id="3.40.1190.20">
    <property type="match status" value="1"/>
</dbReference>
<keyword evidence="3 6" id="KW-0418">Kinase</keyword>
<reference evidence="5 8" key="1">
    <citation type="journal article" date="2015" name="PLoS ONE">
        <title>Genomic analysis reveals the molecular basis for capsule loss in the group B streptococcus population.</title>
        <authorList>
            <consortium name="DEVANI Consortium"/>
            <person name="Rosini R."/>
            <person name="Campisi E."/>
            <person name="De Chiara M."/>
            <person name="Tettelin H."/>
            <person name="Rinaudo D."/>
            <person name="Toniolo C."/>
            <person name="Metruccio M."/>
            <person name="Guidotti S."/>
            <person name="Sorensen U.B."/>
            <person name="Kilian M."/>
            <person name="Ramirez M."/>
            <person name="Janulczyk R."/>
            <person name="Donati C."/>
            <person name="Grandi G."/>
            <person name="Margarit I."/>
        </authorList>
    </citation>
    <scope>NUCLEOTIDE SEQUENCE [LARGE SCALE GENOMIC DNA]</scope>
    <source>
        <strain evidence="5 8">DK-B-USS-215</strain>
    </source>
</reference>
<sequence>MAKIISLGEVLLRLSPPQYHTLMQANHLKCQFGGSELNVLASLAQLGHHVGLVSALPDNDLGMMARQFILSQQISPAAIIKKEGRLGIYYYEQGFSVRTNKVIYDRNYSSFWESTLSDYDFTSIFKGVDWFHVSGITPALTKDLYEVTRFLMTKAKERGVKVSIDLNFRESLWSSFQEAREQLSPLLGLSDVCFGLEPIYLAGESEDLKDELGLSRPYLDIELLEKITQKIVQEYGLDYIAFTQREMGYTNQYMLKSYLYHNNMLYQTDKTGVEVLDRVGTGDAFAAGLIHALLEKETPQRALEIAMATFKYKHTIQGDINIMTRDDIAYLIEKETNDIKR</sequence>
<feature type="domain" description="Carbohydrate kinase PfkB" evidence="4">
    <location>
        <begin position="1"/>
        <end position="309"/>
    </location>
</feature>
<dbReference type="RefSeq" id="WP_001062639.1">
    <property type="nucleotide sequence ID" value="NZ_CAACXY010000016.1"/>
</dbReference>
<dbReference type="EMBL" id="LBKL01000018">
    <property type="protein sequence ID" value="KLL44498.1"/>
    <property type="molecule type" value="Genomic_DNA"/>
</dbReference>
<dbReference type="EMBL" id="UHEW01000005">
    <property type="protein sequence ID" value="SUN29613.1"/>
    <property type="molecule type" value="Genomic_DNA"/>
</dbReference>
<dbReference type="Proteomes" id="UP000250200">
    <property type="component" value="Unassembled WGS sequence"/>
</dbReference>
<dbReference type="Pfam" id="PF00294">
    <property type="entry name" value="PfkB"/>
    <property type="match status" value="1"/>
</dbReference>
<organism evidence="6 9">
    <name type="scientific">Streptococcus agalactiae</name>
    <dbReference type="NCBI Taxonomy" id="1311"/>
    <lineage>
        <taxon>Bacteria</taxon>
        <taxon>Bacillati</taxon>
        <taxon>Bacillota</taxon>
        <taxon>Bacilli</taxon>
        <taxon>Lactobacillales</taxon>
        <taxon>Streptococcaceae</taxon>
        <taxon>Streptococcus</taxon>
    </lineage>
</organism>
<reference evidence="9 10" key="2">
    <citation type="submission" date="2018-06" db="EMBL/GenBank/DDBJ databases">
        <authorList>
            <consortium name="Pathogen Informatics"/>
            <person name="Doyle S."/>
        </authorList>
    </citation>
    <scope>NUCLEOTIDE SEQUENCE [LARGE SCALE GENOMIC DNA]</scope>
    <source>
        <strain evidence="6 9">NCTC8181</strain>
        <strain evidence="7 10">NCTC9828</strain>
    </source>
</reference>
<evidence type="ECO:0000259" key="4">
    <source>
        <dbReference type="Pfam" id="PF00294"/>
    </source>
</evidence>
<evidence type="ECO:0000313" key="5">
    <source>
        <dbReference type="EMBL" id="KLL44498.1"/>
    </source>
</evidence>
<keyword evidence="2 6" id="KW-0808">Transferase</keyword>
<evidence type="ECO:0000313" key="9">
    <source>
        <dbReference type="Proteomes" id="UP000250200"/>
    </source>
</evidence>
<evidence type="ECO:0000256" key="2">
    <source>
        <dbReference type="ARBA" id="ARBA00022679"/>
    </source>
</evidence>
<evidence type="ECO:0000313" key="10">
    <source>
        <dbReference type="Proteomes" id="UP000255140"/>
    </source>
</evidence>
<evidence type="ECO:0000313" key="6">
    <source>
        <dbReference type="EMBL" id="SQA17339.1"/>
    </source>
</evidence>
<dbReference type="EC" id="2.7.1.45" evidence="6"/>
<evidence type="ECO:0000256" key="1">
    <source>
        <dbReference type="ARBA" id="ARBA00010688"/>
    </source>
</evidence>
<proteinExistence type="inferred from homology"/>
<dbReference type="InterPro" id="IPR011611">
    <property type="entry name" value="PfkB_dom"/>
</dbReference>
<dbReference type="EMBL" id="UAVB01000001">
    <property type="protein sequence ID" value="SQA17339.1"/>
    <property type="molecule type" value="Genomic_DNA"/>
</dbReference>
<dbReference type="PANTHER" id="PTHR43320">
    <property type="entry name" value="SUGAR KINASE"/>
    <property type="match status" value="1"/>
</dbReference>
<evidence type="ECO:0000256" key="3">
    <source>
        <dbReference type="ARBA" id="ARBA00022777"/>
    </source>
</evidence>
<protein>
    <submittedName>
        <fullName evidence="6">2-dehydro-3-deoxygluconate kinase</fullName>
        <ecNumber evidence="6">2.7.1.45</ecNumber>
    </submittedName>
    <submittedName>
        <fullName evidence="5">2-dehydro-3-deoxygluconokinase</fullName>
    </submittedName>
</protein>
<dbReference type="SUPFAM" id="SSF53613">
    <property type="entry name" value="Ribokinase-like"/>
    <property type="match status" value="1"/>
</dbReference>
<accession>A0A0H1ZGA4</accession>
<dbReference type="PANTHER" id="PTHR43320:SF2">
    <property type="entry name" value="2-DEHYDRO-3-DEOXYGLUCONOKINASE_2-DEHYDRO-3-DEOXYGALACTONOKINASE"/>
    <property type="match status" value="1"/>
</dbReference>
<evidence type="ECO:0000313" key="8">
    <source>
        <dbReference type="Proteomes" id="UP000035346"/>
    </source>
</evidence>
<dbReference type="Proteomes" id="UP000255140">
    <property type="component" value="Unassembled WGS sequence"/>
</dbReference>
<name>A0A0H1ZGA4_STRAG</name>
<dbReference type="AlphaFoldDB" id="A0A0H1ZGA4"/>
<dbReference type="Proteomes" id="UP000035346">
    <property type="component" value="Unassembled WGS sequence"/>
</dbReference>
<evidence type="ECO:0000313" key="7">
    <source>
        <dbReference type="EMBL" id="SUN29613.1"/>
    </source>
</evidence>
<gene>
    <name evidence="6" type="ORF">NCTC8181_00262</name>
    <name evidence="7" type="ORF">NCTC9828_01885</name>
    <name evidence="5" type="ORF">WA04_01445</name>
</gene>
<comment type="similarity">
    <text evidence="1">Belongs to the carbohydrate kinase PfkB family.</text>
</comment>
<comment type="caution">
    <text evidence="6">The sequence shown here is derived from an EMBL/GenBank/DDBJ whole genome shotgun (WGS) entry which is preliminary data.</text>
</comment>